<accession>A0A5C3QKY0</accession>
<keyword evidence="4 7" id="KW-1133">Transmembrane helix</keyword>
<dbReference type="InterPro" id="IPR036259">
    <property type="entry name" value="MFS_trans_sf"/>
</dbReference>
<dbReference type="PANTHER" id="PTHR23504">
    <property type="entry name" value="MAJOR FACILITATOR SUPERFAMILY DOMAIN-CONTAINING PROTEIN 10"/>
    <property type="match status" value="1"/>
</dbReference>
<dbReference type="PROSITE" id="PS50850">
    <property type="entry name" value="MFS"/>
    <property type="match status" value="1"/>
</dbReference>
<name>A0A5C3QKY0_9AGAR</name>
<feature type="transmembrane region" description="Helical" evidence="7">
    <location>
        <begin position="241"/>
        <end position="263"/>
    </location>
</feature>
<dbReference type="InterPro" id="IPR001958">
    <property type="entry name" value="Tet-R_TetA/multi-R_MdtG-like"/>
</dbReference>
<feature type="transmembrane region" description="Helical" evidence="7">
    <location>
        <begin position="126"/>
        <end position="148"/>
    </location>
</feature>
<sequence length="518" mass="55875">MTSTHTERDPLLSPTGRRSLDFTQPQPSELAGEEFSTSQPHRRRKTPLKKLQLFLVMSVQFSEPVTGTVIYPFINQLVRETGVTGPDARKTGYYAGVIESLFFLTECFTVYTWGRAADSRHIGRRPVLLIGTAFSACAIFAFGLGNIFGTGEWRGVNKWFAMLALTRSVQGVCNGNIGVTKSVMAEITDASNMGDAFAFIPVVWATGMTVGPIIGGTLAHPATTFPFSPFGTIPLFEKFPYLLPCAVAALVPALSFLAGWWWLEETLPAIVNKEKIQVDAEARAVHADGRPNGEVDTSTPSPSFLALLSQKQVLIPIINHSFLALMEQCFTVLIPLVYSTSIEHGGLGFSAFRIGTIMGAVGFINGLCQYLLFSRCLARLGPKNLFTLCYSTIFVALLCFPIMTASARSAGRVDGVTWAVLVLQLCCNVPIYMGYGCSFLYTVDSAPTPALLSSTNGLAQLTSTVIRSIGPTLASSLFSVTIQRGLMGGTMVYWVLCAVGSVGLWTARLLPVGLKGAP</sequence>
<dbReference type="PANTHER" id="PTHR23504:SF15">
    <property type="entry name" value="MAJOR FACILITATOR SUPERFAMILY (MFS) PROFILE DOMAIN-CONTAINING PROTEIN"/>
    <property type="match status" value="1"/>
</dbReference>
<dbReference type="AlphaFoldDB" id="A0A5C3QKY0"/>
<gene>
    <name evidence="9" type="ORF">BDV98DRAFT_568817</name>
</gene>
<feature type="transmembrane region" description="Helical" evidence="7">
    <location>
        <begin position="196"/>
        <end position="220"/>
    </location>
</feature>
<feature type="transmembrane region" description="Helical" evidence="7">
    <location>
        <begin position="385"/>
        <end position="404"/>
    </location>
</feature>
<proteinExistence type="predicted"/>
<evidence type="ECO:0000256" key="2">
    <source>
        <dbReference type="ARBA" id="ARBA00022448"/>
    </source>
</evidence>
<feature type="transmembrane region" description="Helical" evidence="7">
    <location>
        <begin position="94"/>
        <end position="114"/>
    </location>
</feature>
<dbReference type="SUPFAM" id="SSF103473">
    <property type="entry name" value="MFS general substrate transporter"/>
    <property type="match status" value="1"/>
</dbReference>
<comment type="subcellular location">
    <subcellularLocation>
        <location evidence="1">Membrane</location>
        <topology evidence="1">Multi-pass membrane protein</topology>
    </subcellularLocation>
</comment>
<evidence type="ECO:0000256" key="7">
    <source>
        <dbReference type="SAM" id="Phobius"/>
    </source>
</evidence>
<dbReference type="Gene3D" id="1.20.1250.20">
    <property type="entry name" value="MFS general substrate transporter like domains"/>
    <property type="match status" value="1"/>
</dbReference>
<dbReference type="InterPro" id="IPR011701">
    <property type="entry name" value="MFS"/>
</dbReference>
<dbReference type="Proteomes" id="UP000305067">
    <property type="component" value="Unassembled WGS sequence"/>
</dbReference>
<reference evidence="9 10" key="1">
    <citation type="journal article" date="2019" name="Nat. Ecol. Evol.">
        <title>Megaphylogeny resolves global patterns of mushroom evolution.</title>
        <authorList>
            <person name="Varga T."/>
            <person name="Krizsan K."/>
            <person name="Foldi C."/>
            <person name="Dima B."/>
            <person name="Sanchez-Garcia M."/>
            <person name="Sanchez-Ramirez S."/>
            <person name="Szollosi G.J."/>
            <person name="Szarkandi J.G."/>
            <person name="Papp V."/>
            <person name="Albert L."/>
            <person name="Andreopoulos W."/>
            <person name="Angelini C."/>
            <person name="Antonin V."/>
            <person name="Barry K.W."/>
            <person name="Bougher N.L."/>
            <person name="Buchanan P."/>
            <person name="Buyck B."/>
            <person name="Bense V."/>
            <person name="Catcheside P."/>
            <person name="Chovatia M."/>
            <person name="Cooper J."/>
            <person name="Damon W."/>
            <person name="Desjardin D."/>
            <person name="Finy P."/>
            <person name="Geml J."/>
            <person name="Haridas S."/>
            <person name="Hughes K."/>
            <person name="Justo A."/>
            <person name="Karasinski D."/>
            <person name="Kautmanova I."/>
            <person name="Kiss B."/>
            <person name="Kocsube S."/>
            <person name="Kotiranta H."/>
            <person name="LaButti K.M."/>
            <person name="Lechner B.E."/>
            <person name="Liimatainen K."/>
            <person name="Lipzen A."/>
            <person name="Lukacs Z."/>
            <person name="Mihaltcheva S."/>
            <person name="Morgado L.N."/>
            <person name="Niskanen T."/>
            <person name="Noordeloos M.E."/>
            <person name="Ohm R.A."/>
            <person name="Ortiz-Santana B."/>
            <person name="Ovrebo C."/>
            <person name="Racz N."/>
            <person name="Riley R."/>
            <person name="Savchenko A."/>
            <person name="Shiryaev A."/>
            <person name="Soop K."/>
            <person name="Spirin V."/>
            <person name="Szebenyi C."/>
            <person name="Tomsovsky M."/>
            <person name="Tulloss R.E."/>
            <person name="Uehling J."/>
            <person name="Grigoriev I.V."/>
            <person name="Vagvolgyi C."/>
            <person name="Papp T."/>
            <person name="Martin F.M."/>
            <person name="Miettinen O."/>
            <person name="Hibbett D.S."/>
            <person name="Nagy L.G."/>
        </authorList>
    </citation>
    <scope>NUCLEOTIDE SEQUENCE [LARGE SCALE GENOMIC DNA]</scope>
    <source>
        <strain evidence="9 10">CBS 309.79</strain>
    </source>
</reference>
<evidence type="ECO:0000256" key="3">
    <source>
        <dbReference type="ARBA" id="ARBA00022692"/>
    </source>
</evidence>
<feature type="region of interest" description="Disordered" evidence="6">
    <location>
        <begin position="1"/>
        <end position="44"/>
    </location>
</feature>
<dbReference type="OrthoDB" id="419616at2759"/>
<organism evidence="9 10">
    <name type="scientific">Pterulicium gracile</name>
    <dbReference type="NCBI Taxonomy" id="1884261"/>
    <lineage>
        <taxon>Eukaryota</taxon>
        <taxon>Fungi</taxon>
        <taxon>Dikarya</taxon>
        <taxon>Basidiomycota</taxon>
        <taxon>Agaricomycotina</taxon>
        <taxon>Agaricomycetes</taxon>
        <taxon>Agaricomycetidae</taxon>
        <taxon>Agaricales</taxon>
        <taxon>Pleurotineae</taxon>
        <taxon>Pterulaceae</taxon>
        <taxon>Pterulicium</taxon>
    </lineage>
</organism>
<feature type="transmembrane region" description="Helical" evidence="7">
    <location>
        <begin position="416"/>
        <end position="441"/>
    </location>
</feature>
<evidence type="ECO:0000313" key="10">
    <source>
        <dbReference type="Proteomes" id="UP000305067"/>
    </source>
</evidence>
<feature type="transmembrane region" description="Helical" evidence="7">
    <location>
        <begin position="51"/>
        <end position="74"/>
    </location>
</feature>
<keyword evidence="5 7" id="KW-0472">Membrane</keyword>
<feature type="transmembrane region" description="Helical" evidence="7">
    <location>
        <begin position="492"/>
        <end position="510"/>
    </location>
</feature>
<evidence type="ECO:0000256" key="4">
    <source>
        <dbReference type="ARBA" id="ARBA00022989"/>
    </source>
</evidence>
<dbReference type="PRINTS" id="PR01035">
    <property type="entry name" value="TCRTETA"/>
</dbReference>
<evidence type="ECO:0000256" key="6">
    <source>
        <dbReference type="SAM" id="MobiDB-lite"/>
    </source>
</evidence>
<dbReference type="GO" id="GO:0016020">
    <property type="term" value="C:membrane"/>
    <property type="evidence" value="ECO:0007669"/>
    <property type="project" value="UniProtKB-SubCell"/>
</dbReference>
<evidence type="ECO:0000259" key="8">
    <source>
        <dbReference type="PROSITE" id="PS50850"/>
    </source>
</evidence>
<evidence type="ECO:0000256" key="1">
    <source>
        <dbReference type="ARBA" id="ARBA00004141"/>
    </source>
</evidence>
<keyword evidence="3 7" id="KW-0812">Transmembrane</keyword>
<dbReference type="GO" id="GO:0022857">
    <property type="term" value="F:transmembrane transporter activity"/>
    <property type="evidence" value="ECO:0007669"/>
    <property type="project" value="InterPro"/>
</dbReference>
<feature type="compositionally biased region" description="Basic and acidic residues" evidence="6">
    <location>
        <begin position="1"/>
        <end position="10"/>
    </location>
</feature>
<feature type="domain" description="Major facilitator superfamily (MFS) profile" evidence="8">
    <location>
        <begin position="52"/>
        <end position="515"/>
    </location>
</feature>
<evidence type="ECO:0000256" key="5">
    <source>
        <dbReference type="ARBA" id="ARBA00023136"/>
    </source>
</evidence>
<dbReference type="InterPro" id="IPR020846">
    <property type="entry name" value="MFS_dom"/>
</dbReference>
<evidence type="ECO:0000313" key="9">
    <source>
        <dbReference type="EMBL" id="TFL00849.1"/>
    </source>
</evidence>
<keyword evidence="10" id="KW-1185">Reference proteome</keyword>
<feature type="transmembrane region" description="Helical" evidence="7">
    <location>
        <begin position="350"/>
        <end position="373"/>
    </location>
</feature>
<keyword evidence="2" id="KW-0813">Transport</keyword>
<dbReference type="Pfam" id="PF07690">
    <property type="entry name" value="MFS_1"/>
    <property type="match status" value="1"/>
</dbReference>
<dbReference type="EMBL" id="ML178827">
    <property type="protein sequence ID" value="TFL00849.1"/>
    <property type="molecule type" value="Genomic_DNA"/>
</dbReference>
<protein>
    <submittedName>
        <fullName evidence="9">Major facilitator superfamily domain-containing protein</fullName>
    </submittedName>
</protein>